<reference evidence="5 6" key="1">
    <citation type="journal article" date="2010" name="Nat. Biotechnol.">
        <title>Genome sequence of the model mushroom Schizophyllum commune.</title>
        <authorList>
            <person name="Ohm R.A."/>
            <person name="de Jong J.F."/>
            <person name="Lugones L.G."/>
            <person name="Aerts A."/>
            <person name="Kothe E."/>
            <person name="Stajich J.E."/>
            <person name="de Vries R.P."/>
            <person name="Record E."/>
            <person name="Levasseur A."/>
            <person name="Baker S.E."/>
            <person name="Bartholomew K.A."/>
            <person name="Coutinho P.M."/>
            <person name="Erdmann S."/>
            <person name="Fowler T.J."/>
            <person name="Gathman A.C."/>
            <person name="Lombard V."/>
            <person name="Henrissat B."/>
            <person name="Knabe N."/>
            <person name="Kuees U."/>
            <person name="Lilly W.W."/>
            <person name="Lindquist E."/>
            <person name="Lucas S."/>
            <person name="Magnuson J.K."/>
            <person name="Piumi F."/>
            <person name="Raudaskoski M."/>
            <person name="Salamov A."/>
            <person name="Schmutz J."/>
            <person name="Schwarze F.W.M.R."/>
            <person name="vanKuyk P.A."/>
            <person name="Horton J.S."/>
            <person name="Grigoriev I.V."/>
            <person name="Woesten H.A.B."/>
        </authorList>
    </citation>
    <scope>NUCLEOTIDE SEQUENCE [LARGE SCALE GENOMIC DNA]</scope>
    <source>
        <strain evidence="6">H4-8 / FGSC 9210</strain>
    </source>
</reference>
<dbReference type="KEGG" id="scm:SCHCO_02482250"/>
<name>D8PT18_SCHCM</name>
<feature type="domain" description="Phorbol-ester/DAG-type" evidence="4">
    <location>
        <begin position="376"/>
        <end position="430"/>
    </location>
</feature>
<feature type="region of interest" description="Disordered" evidence="3">
    <location>
        <begin position="15"/>
        <end position="61"/>
    </location>
</feature>
<feature type="region of interest" description="Disordered" evidence="3">
    <location>
        <begin position="755"/>
        <end position="777"/>
    </location>
</feature>
<dbReference type="AlphaFoldDB" id="D8PT18"/>
<sequence length="1018" mass="113434">MISAAHKWRIFDENLGSRDDHRSSGSRLPSPFRRSRTSISPSGRSRSPSSRPGSPGLGNAKAPELLSQCISVLSSIVLEDGRFKLNRYTPSRPPNTLQAVTLDIAQYLLYVTRHEPKTMCQVGMAMIPAFSTFPSEMHPRLLVFFDSLIRVVLEDLSLAQGLAEVLGSTEGLLSTMAPGQESTVYYLSALVSPLLAAIFECVDMEPRADGRNDIVYRVYYLFRHIVDSKPDAYLDILSVIAYHTPRARRTAVHAMLSLWGRAMGHLTISRPEPVPGAPDDANAFLLDHPYAHHFAPWRFSGRECHACHQAIDGFGVFCALCHCSVHFDCYDHPRGSHLCQYSLAGDAGRTKVAMYRFCDVLSGSNAVQPYAVQLRRHTFRYANLFTLCLCFVCRRPLWGCVAQGLRCVSCAQFAHADCILNGSREDILQCRKFRVDSTFIHIDIAELRASCLDFYGGILTMDDGALNLCGYEEVSVFYGHLWSQLQILDRGIGMGTIVVESNGKTVDRADPRLSFELHTMVGLCQSLLESGGLPVSESLSDFFQENHASMPSPALFFEWNSLIYVTTLLKSPIALSRSQPGVAPSGFLNVSPAMDIDDATQEEQHPYEAVRVAYMRDILGYELNTRYDTAARWLLEHMHQLGLFDRVDKKPRLTIEREEEKDVVCVFPLPLGLDISTSVETLVSAIEACLTDIDLSVNEAGFLLLLRRFPPDGMLSNYAQKRLTRSLVMWIIAEDAMYATILRDFVARRRALPGVRSGQDQPPWPVSRDARPYQNSSGNSAGDYVACRTSLLRQYAKPWLSALHDQDPALYCAYIYDICMDAAQEDSRSADAVVAPDEAKRKLVERHNTALYHIDKLSQASVLFDIADHLFVDWLDAVVAQQLFREASDVPSTISISCSLEMRTASGEVRSTIVSSCSIQSAATAAPDSFPRVLRWLCTLARSGVDVPIQTYIRFTEVAIAADVSMEDATVLVNAVYSSAWLRSTGRHEQQRVFGELHSHLSDHIVDCLKLGKDMEVM</sequence>
<dbReference type="InterPro" id="IPR002219">
    <property type="entry name" value="PKC_DAG/PE"/>
</dbReference>
<evidence type="ECO:0000256" key="3">
    <source>
        <dbReference type="SAM" id="MobiDB-lite"/>
    </source>
</evidence>
<dbReference type="OrthoDB" id="6270916at2759"/>
<dbReference type="PROSITE" id="PS50081">
    <property type="entry name" value="ZF_DAG_PE_2"/>
    <property type="match status" value="2"/>
</dbReference>
<dbReference type="EMBL" id="GL377303">
    <property type="protein sequence ID" value="EFJ00436.1"/>
    <property type="molecule type" value="Genomic_DNA"/>
</dbReference>
<dbReference type="HOGENOM" id="CLU_296494_0_0_1"/>
<dbReference type="RefSeq" id="XP_003035338.1">
    <property type="nucleotide sequence ID" value="XM_003035292.1"/>
</dbReference>
<proteinExistence type="predicted"/>
<dbReference type="GO" id="GO:0046872">
    <property type="term" value="F:metal ion binding"/>
    <property type="evidence" value="ECO:0007669"/>
    <property type="project" value="UniProtKB-KW"/>
</dbReference>
<evidence type="ECO:0000313" key="5">
    <source>
        <dbReference type="EMBL" id="EFJ00436.1"/>
    </source>
</evidence>
<dbReference type="InParanoid" id="D8PT18"/>
<feature type="domain" description="Phorbol-ester/DAG-type" evidence="4">
    <location>
        <begin position="291"/>
        <end position="339"/>
    </location>
</feature>
<keyword evidence="2" id="KW-0862">Zinc</keyword>
<accession>D8PT18</accession>
<feature type="compositionally biased region" description="Low complexity" evidence="3">
    <location>
        <begin position="37"/>
        <end position="58"/>
    </location>
</feature>
<evidence type="ECO:0000259" key="4">
    <source>
        <dbReference type="PROSITE" id="PS50081"/>
    </source>
</evidence>
<evidence type="ECO:0000313" key="6">
    <source>
        <dbReference type="Proteomes" id="UP000007431"/>
    </source>
</evidence>
<keyword evidence="6" id="KW-1185">Reference proteome</keyword>
<dbReference type="OMA" id="WRIFDES"/>
<keyword evidence="1" id="KW-0479">Metal-binding</keyword>
<dbReference type="SUPFAM" id="SSF57889">
    <property type="entry name" value="Cysteine-rich domain"/>
    <property type="match status" value="1"/>
</dbReference>
<dbReference type="eggNOG" id="KOG4820">
    <property type="taxonomic scope" value="Eukaryota"/>
</dbReference>
<gene>
    <name evidence="5" type="ORF">SCHCODRAFT_14524</name>
</gene>
<evidence type="ECO:0000256" key="2">
    <source>
        <dbReference type="ARBA" id="ARBA00022833"/>
    </source>
</evidence>
<dbReference type="GeneID" id="9594516"/>
<dbReference type="Proteomes" id="UP000007431">
    <property type="component" value="Unassembled WGS sequence"/>
</dbReference>
<evidence type="ECO:0000256" key="1">
    <source>
        <dbReference type="ARBA" id="ARBA00022723"/>
    </source>
</evidence>
<dbReference type="InterPro" id="IPR046349">
    <property type="entry name" value="C1-like_sf"/>
</dbReference>
<dbReference type="CDD" id="cd00029">
    <property type="entry name" value="C1"/>
    <property type="match status" value="1"/>
</dbReference>
<dbReference type="SMART" id="SM00109">
    <property type="entry name" value="C1"/>
    <property type="match status" value="2"/>
</dbReference>
<organism evidence="6">
    <name type="scientific">Schizophyllum commune (strain H4-8 / FGSC 9210)</name>
    <name type="common">Split gill fungus</name>
    <dbReference type="NCBI Taxonomy" id="578458"/>
    <lineage>
        <taxon>Eukaryota</taxon>
        <taxon>Fungi</taxon>
        <taxon>Dikarya</taxon>
        <taxon>Basidiomycota</taxon>
        <taxon>Agaricomycotina</taxon>
        <taxon>Agaricomycetes</taxon>
        <taxon>Agaricomycetidae</taxon>
        <taxon>Agaricales</taxon>
        <taxon>Schizophyllaceae</taxon>
        <taxon>Schizophyllum</taxon>
    </lineage>
</organism>
<dbReference type="VEuPathDB" id="FungiDB:SCHCODRAFT_02482250"/>
<dbReference type="Gene3D" id="3.30.60.20">
    <property type="match status" value="1"/>
</dbReference>
<protein>
    <recommendedName>
        <fullName evidence="4">Phorbol-ester/DAG-type domain-containing protein</fullName>
    </recommendedName>
</protein>
<dbReference type="STRING" id="578458.D8PT18"/>